<evidence type="ECO:0000313" key="3">
    <source>
        <dbReference type="EnsemblMetazoa" id="GPPI033497-PA"/>
    </source>
</evidence>
<name>A0A1B0BL25_9MUSC</name>
<dbReference type="InterPro" id="IPR043502">
    <property type="entry name" value="DNA/RNA_pol_sf"/>
</dbReference>
<evidence type="ECO:0000259" key="2">
    <source>
        <dbReference type="PROSITE" id="PS50878"/>
    </source>
</evidence>
<protein>
    <recommendedName>
        <fullName evidence="2">Reverse transcriptase domain-containing protein</fullName>
    </recommendedName>
</protein>
<sequence length="251" mass="28149">MLERTRNPERYVSLKAVIRNKEQKDKDKIRNSNMSSTQSNYEEVVRYSVSLLSDRTPLTSFDTANTADGLVNSERLRANHEFPTSSDLTSGLKTRNNKKSAGPDEIPNFPGADPKLVNSQRPISLLSKVGNLFEYFLLLNIQQHLTENRILKDFQFGFRRRHSTTYALIAFSNSLIERLNARSATIAVSLDIAKTFDTAWQDGITVNAGVPQGSLFGLVLYNIFLSDFPSPSSSIKLFTYADDCLITSSHS</sequence>
<reference evidence="3" key="2">
    <citation type="submission" date="2020-05" db="UniProtKB">
        <authorList>
            <consortium name="EnsemblMetazoa"/>
        </authorList>
    </citation>
    <scope>IDENTIFICATION</scope>
    <source>
        <strain evidence="3">IAEA</strain>
    </source>
</reference>
<dbReference type="EnsemblMetazoa" id="GPPI033497-RA">
    <property type="protein sequence ID" value="GPPI033497-PA"/>
    <property type="gene ID" value="GPPI033497"/>
</dbReference>
<dbReference type="PROSITE" id="PS50878">
    <property type="entry name" value="RT_POL"/>
    <property type="match status" value="1"/>
</dbReference>
<dbReference type="AlphaFoldDB" id="A0A1B0BL25"/>
<feature type="region of interest" description="Disordered" evidence="1">
    <location>
        <begin position="75"/>
        <end position="113"/>
    </location>
</feature>
<reference evidence="4" key="1">
    <citation type="submission" date="2015-01" db="EMBL/GenBank/DDBJ databases">
        <authorList>
            <person name="Aksoy S."/>
            <person name="Warren W."/>
            <person name="Wilson R.K."/>
        </authorList>
    </citation>
    <scope>NUCLEOTIDE SEQUENCE [LARGE SCALE GENOMIC DNA]</scope>
    <source>
        <strain evidence="4">IAEA</strain>
    </source>
</reference>
<dbReference type="InterPro" id="IPR000477">
    <property type="entry name" value="RT_dom"/>
</dbReference>
<organism evidence="3 4">
    <name type="scientific">Glossina palpalis gambiensis</name>
    <dbReference type="NCBI Taxonomy" id="67801"/>
    <lineage>
        <taxon>Eukaryota</taxon>
        <taxon>Metazoa</taxon>
        <taxon>Ecdysozoa</taxon>
        <taxon>Arthropoda</taxon>
        <taxon>Hexapoda</taxon>
        <taxon>Insecta</taxon>
        <taxon>Pterygota</taxon>
        <taxon>Neoptera</taxon>
        <taxon>Endopterygota</taxon>
        <taxon>Diptera</taxon>
        <taxon>Brachycera</taxon>
        <taxon>Muscomorpha</taxon>
        <taxon>Hippoboscoidea</taxon>
        <taxon>Glossinidae</taxon>
        <taxon>Glossina</taxon>
    </lineage>
</organism>
<feature type="compositionally biased region" description="Polar residues" evidence="1">
    <location>
        <begin position="82"/>
        <end position="94"/>
    </location>
</feature>
<keyword evidence="4" id="KW-1185">Reference proteome</keyword>
<feature type="domain" description="Reverse transcriptase" evidence="2">
    <location>
        <begin position="1"/>
        <end position="251"/>
    </location>
</feature>
<dbReference type="PANTHER" id="PTHR19446">
    <property type="entry name" value="REVERSE TRANSCRIPTASES"/>
    <property type="match status" value="1"/>
</dbReference>
<evidence type="ECO:0000256" key="1">
    <source>
        <dbReference type="SAM" id="MobiDB-lite"/>
    </source>
</evidence>
<dbReference type="Proteomes" id="UP000092460">
    <property type="component" value="Unassembled WGS sequence"/>
</dbReference>
<dbReference type="VEuPathDB" id="VectorBase:GPPI033497"/>
<evidence type="ECO:0000313" key="4">
    <source>
        <dbReference type="Proteomes" id="UP000092460"/>
    </source>
</evidence>
<dbReference type="STRING" id="67801.A0A1B0BL25"/>
<dbReference type="GO" id="GO:0071897">
    <property type="term" value="P:DNA biosynthetic process"/>
    <property type="evidence" value="ECO:0007669"/>
    <property type="project" value="UniProtKB-ARBA"/>
</dbReference>
<proteinExistence type="predicted"/>
<dbReference type="EMBL" id="JXJN01016185">
    <property type="status" value="NOT_ANNOTATED_CDS"/>
    <property type="molecule type" value="Genomic_DNA"/>
</dbReference>
<accession>A0A1B0BL25</accession>
<dbReference type="SUPFAM" id="SSF56672">
    <property type="entry name" value="DNA/RNA polymerases"/>
    <property type="match status" value="1"/>
</dbReference>